<dbReference type="EMBL" id="VYQF01000015">
    <property type="protein sequence ID" value="KAA9034417.1"/>
    <property type="molecule type" value="Genomic_DNA"/>
</dbReference>
<dbReference type="RefSeq" id="WP_150417121.1">
    <property type="nucleotide sequence ID" value="NZ_VYQF01000015.1"/>
</dbReference>
<evidence type="ECO:0000313" key="2">
    <source>
        <dbReference type="EMBL" id="KAA9034417.1"/>
    </source>
</evidence>
<keyword evidence="3" id="KW-1185">Reference proteome</keyword>
<evidence type="ECO:0000313" key="3">
    <source>
        <dbReference type="Proteomes" id="UP000326903"/>
    </source>
</evidence>
<dbReference type="Proteomes" id="UP000326903">
    <property type="component" value="Unassembled WGS sequence"/>
</dbReference>
<protein>
    <submittedName>
        <fullName evidence="2">Uncharacterized protein</fullName>
    </submittedName>
</protein>
<keyword evidence="1" id="KW-0732">Signal</keyword>
<comment type="caution">
    <text evidence="2">The sequence shown here is derived from an EMBL/GenBank/DDBJ whole genome shotgun (WGS) entry which is preliminary data.</text>
</comment>
<evidence type="ECO:0000256" key="1">
    <source>
        <dbReference type="SAM" id="SignalP"/>
    </source>
</evidence>
<feature type="signal peptide" evidence="1">
    <location>
        <begin position="1"/>
        <end position="19"/>
    </location>
</feature>
<dbReference type="AlphaFoldDB" id="A0A5J5IBA8"/>
<dbReference type="PROSITE" id="PS51257">
    <property type="entry name" value="PROKAR_LIPOPROTEIN"/>
    <property type="match status" value="1"/>
</dbReference>
<proteinExistence type="predicted"/>
<name>A0A5J5IBA8_9BACT</name>
<feature type="chain" id="PRO_5023898585" evidence="1">
    <location>
        <begin position="20"/>
        <end position="69"/>
    </location>
</feature>
<accession>A0A5J5IBA8</accession>
<organism evidence="2 3">
    <name type="scientific">Ginsengibacter hankyongi</name>
    <dbReference type="NCBI Taxonomy" id="2607284"/>
    <lineage>
        <taxon>Bacteria</taxon>
        <taxon>Pseudomonadati</taxon>
        <taxon>Bacteroidota</taxon>
        <taxon>Chitinophagia</taxon>
        <taxon>Chitinophagales</taxon>
        <taxon>Chitinophagaceae</taxon>
        <taxon>Ginsengibacter</taxon>
    </lineage>
</organism>
<reference evidence="2 3" key="1">
    <citation type="submission" date="2019-09" db="EMBL/GenBank/DDBJ databases">
        <title>Draft genome sequence of Ginsengibacter sp. BR5-29.</title>
        <authorList>
            <person name="Im W.-T."/>
        </authorList>
    </citation>
    <scope>NUCLEOTIDE SEQUENCE [LARGE SCALE GENOMIC DNA]</scope>
    <source>
        <strain evidence="2 3">BR5-29</strain>
    </source>
</reference>
<sequence>MKKALLAISIVTISFAACSSGNDKDKTNEVTTSDTSNIVTKDTMQVIKDSTVKTTVTVDTTKVDTSKKK</sequence>
<gene>
    <name evidence="2" type="ORF">FW778_22310</name>
</gene>